<organism evidence="2 3">
    <name type="scientific">Riccia fluitans</name>
    <dbReference type="NCBI Taxonomy" id="41844"/>
    <lineage>
        <taxon>Eukaryota</taxon>
        <taxon>Viridiplantae</taxon>
        <taxon>Streptophyta</taxon>
        <taxon>Embryophyta</taxon>
        <taxon>Marchantiophyta</taxon>
        <taxon>Marchantiopsida</taxon>
        <taxon>Marchantiidae</taxon>
        <taxon>Marchantiales</taxon>
        <taxon>Ricciaceae</taxon>
        <taxon>Riccia</taxon>
    </lineage>
</organism>
<evidence type="ECO:0000256" key="1">
    <source>
        <dbReference type="SAM" id="SignalP"/>
    </source>
</evidence>
<proteinExistence type="predicted"/>
<evidence type="ECO:0000313" key="2">
    <source>
        <dbReference type="EMBL" id="KAL2645232.1"/>
    </source>
</evidence>
<dbReference type="Proteomes" id="UP001605036">
    <property type="component" value="Unassembled WGS sequence"/>
</dbReference>
<dbReference type="AlphaFoldDB" id="A0ABD1ZF36"/>
<evidence type="ECO:0000313" key="3">
    <source>
        <dbReference type="Proteomes" id="UP001605036"/>
    </source>
</evidence>
<keyword evidence="3" id="KW-1185">Reference proteome</keyword>
<gene>
    <name evidence="2" type="ORF">R1flu_012819</name>
</gene>
<reference evidence="2 3" key="1">
    <citation type="submission" date="2024-09" db="EMBL/GenBank/DDBJ databases">
        <title>Chromosome-scale assembly of Riccia fluitans.</title>
        <authorList>
            <person name="Paukszto L."/>
            <person name="Sawicki J."/>
            <person name="Karawczyk K."/>
            <person name="Piernik-Szablinska J."/>
            <person name="Szczecinska M."/>
            <person name="Mazdziarz M."/>
        </authorList>
    </citation>
    <scope>NUCLEOTIDE SEQUENCE [LARGE SCALE GENOMIC DNA]</scope>
    <source>
        <strain evidence="2">Rf_01</strain>
        <tissue evidence="2">Aerial parts of the thallus</tissue>
    </source>
</reference>
<accession>A0ABD1ZF36</accession>
<comment type="caution">
    <text evidence="2">The sequence shown here is derived from an EMBL/GenBank/DDBJ whole genome shotgun (WGS) entry which is preliminary data.</text>
</comment>
<evidence type="ECO:0008006" key="4">
    <source>
        <dbReference type="Google" id="ProtNLM"/>
    </source>
</evidence>
<dbReference type="EMBL" id="JBHFFA010000002">
    <property type="protein sequence ID" value="KAL2645232.1"/>
    <property type="molecule type" value="Genomic_DNA"/>
</dbReference>
<feature type="chain" id="PRO_5044847843" description="Cytochrome c biogenesis B" evidence="1">
    <location>
        <begin position="18"/>
        <end position="255"/>
    </location>
</feature>
<keyword evidence="1" id="KW-0732">Signal</keyword>
<name>A0ABD1ZF36_9MARC</name>
<sequence>MFFLVEILARPFHFVTGLSVWPLGVPRCSFMMNLGAGGGGGWGRTDSSLAALGILPRGQHQVNFASVLSFAASLGLRLMLFACCFPRCFVCRFGSPPVHLDELHVASSFLLFSTWLGYRFALRAWSAGPDAAIINLCCPRYPGPKRFWLAFLDHSICLWFSRPFDVDSPSRVGVRTFGLAVPRCRQSASWFAMWLRSRSTLLPMIHVGHTLRLHPLLHDDQCVRGLSSFVLHSEFCPTWLPVPLRRFVLLDVVRL</sequence>
<protein>
    <recommendedName>
        <fullName evidence="4">Cytochrome c biogenesis B</fullName>
    </recommendedName>
</protein>
<feature type="signal peptide" evidence="1">
    <location>
        <begin position="1"/>
        <end position="17"/>
    </location>
</feature>